<accession>A0A8S3ZVM4</accession>
<dbReference type="GO" id="GO:0006412">
    <property type="term" value="P:translation"/>
    <property type="evidence" value="ECO:0007669"/>
    <property type="project" value="InterPro"/>
</dbReference>
<feature type="non-terminal residue" evidence="4">
    <location>
        <position position="1"/>
    </location>
</feature>
<evidence type="ECO:0000313" key="4">
    <source>
        <dbReference type="EMBL" id="CAG5133539.1"/>
    </source>
</evidence>
<dbReference type="SUPFAM" id="SSF57829">
    <property type="entry name" value="Zn-binding ribosomal proteins"/>
    <property type="match status" value="1"/>
</dbReference>
<keyword evidence="3" id="KW-0687">Ribonucleoprotein</keyword>
<dbReference type="InterPro" id="IPR050522">
    <property type="entry name" value="Ribosomal_protein_eL43"/>
</dbReference>
<dbReference type="AlphaFoldDB" id="A0A8S3ZVM4"/>
<dbReference type="InterPro" id="IPR011332">
    <property type="entry name" value="Ribosomal_zn-bd"/>
</dbReference>
<comment type="similarity">
    <text evidence="1">Belongs to the eukaryotic ribosomal protein eL43 family.</text>
</comment>
<dbReference type="GO" id="GO:1990904">
    <property type="term" value="C:ribonucleoprotein complex"/>
    <property type="evidence" value="ECO:0007669"/>
    <property type="project" value="UniProtKB-KW"/>
</dbReference>
<reference evidence="4" key="1">
    <citation type="submission" date="2021-04" db="EMBL/GenBank/DDBJ databases">
        <authorList>
            <consortium name="Molecular Ecology Group"/>
        </authorList>
    </citation>
    <scope>NUCLEOTIDE SEQUENCE</scope>
</reference>
<dbReference type="Gene3D" id="2.20.25.30">
    <property type="match status" value="1"/>
</dbReference>
<dbReference type="InterPro" id="IPR002674">
    <property type="entry name" value="Ribosomal_eL43"/>
</dbReference>
<evidence type="ECO:0000256" key="1">
    <source>
        <dbReference type="ARBA" id="ARBA00008672"/>
    </source>
</evidence>
<dbReference type="GO" id="GO:0003735">
    <property type="term" value="F:structural constituent of ribosome"/>
    <property type="evidence" value="ECO:0007669"/>
    <property type="project" value="InterPro"/>
</dbReference>
<dbReference type="Pfam" id="PF01780">
    <property type="entry name" value="Ribosomal_L37ae"/>
    <property type="match status" value="1"/>
</dbReference>
<dbReference type="OrthoDB" id="10258345at2759"/>
<evidence type="ECO:0008006" key="6">
    <source>
        <dbReference type="Google" id="ProtNLM"/>
    </source>
</evidence>
<evidence type="ECO:0000256" key="3">
    <source>
        <dbReference type="ARBA" id="ARBA00023274"/>
    </source>
</evidence>
<dbReference type="EMBL" id="CAJHNH020006289">
    <property type="protein sequence ID" value="CAG5133539.1"/>
    <property type="molecule type" value="Genomic_DNA"/>
</dbReference>
<keyword evidence="5" id="KW-1185">Reference proteome</keyword>
<gene>
    <name evidence="4" type="ORF">CUNI_LOCUS19097</name>
</gene>
<keyword evidence="2" id="KW-0689">Ribosomal protein</keyword>
<dbReference type="Proteomes" id="UP000678393">
    <property type="component" value="Unassembled WGS sequence"/>
</dbReference>
<sequence length="70" mass="7894">SRMAKRDKKLRIVGKYGSRFGASLRKTVKKTEVTQHSTYTCTFCGAWVCSTTAAAQVRSAIRRLKKIKDI</sequence>
<dbReference type="PANTHER" id="PTHR48129">
    <property type="entry name" value="60S RIBOSOMAL PROTEIN L37A"/>
    <property type="match status" value="1"/>
</dbReference>
<dbReference type="GO" id="GO:0005840">
    <property type="term" value="C:ribosome"/>
    <property type="evidence" value="ECO:0007669"/>
    <property type="project" value="UniProtKB-KW"/>
</dbReference>
<protein>
    <recommendedName>
        <fullName evidence="6">Ribosomal protein L37a</fullName>
    </recommendedName>
</protein>
<evidence type="ECO:0000313" key="5">
    <source>
        <dbReference type="Proteomes" id="UP000678393"/>
    </source>
</evidence>
<evidence type="ECO:0000256" key="2">
    <source>
        <dbReference type="ARBA" id="ARBA00022980"/>
    </source>
</evidence>
<dbReference type="InterPro" id="IPR011331">
    <property type="entry name" value="Ribosomal_eL37/eL43"/>
</dbReference>
<comment type="caution">
    <text evidence="4">The sequence shown here is derived from an EMBL/GenBank/DDBJ whole genome shotgun (WGS) entry which is preliminary data.</text>
</comment>
<organism evidence="4 5">
    <name type="scientific">Candidula unifasciata</name>
    <dbReference type="NCBI Taxonomy" id="100452"/>
    <lineage>
        <taxon>Eukaryota</taxon>
        <taxon>Metazoa</taxon>
        <taxon>Spiralia</taxon>
        <taxon>Lophotrochozoa</taxon>
        <taxon>Mollusca</taxon>
        <taxon>Gastropoda</taxon>
        <taxon>Heterobranchia</taxon>
        <taxon>Euthyneura</taxon>
        <taxon>Panpulmonata</taxon>
        <taxon>Eupulmonata</taxon>
        <taxon>Stylommatophora</taxon>
        <taxon>Helicina</taxon>
        <taxon>Helicoidea</taxon>
        <taxon>Geomitridae</taxon>
        <taxon>Candidula</taxon>
    </lineage>
</organism>
<dbReference type="PANTHER" id="PTHR48129:SF1">
    <property type="entry name" value="LARGE RIBOSOMAL SUBUNIT PROTEIN EL43"/>
    <property type="match status" value="1"/>
</dbReference>
<proteinExistence type="inferred from homology"/>
<name>A0A8S3ZVM4_9EUPU</name>